<name>A0A2P8EDA2_9BACT</name>
<dbReference type="InterPro" id="IPR036641">
    <property type="entry name" value="HPT_dom_sf"/>
</dbReference>
<dbReference type="EMBL" id="PYGF01000001">
    <property type="protein sequence ID" value="PSL07414.1"/>
    <property type="molecule type" value="Genomic_DNA"/>
</dbReference>
<evidence type="ECO:0000313" key="4">
    <source>
        <dbReference type="Proteomes" id="UP000240708"/>
    </source>
</evidence>
<dbReference type="GO" id="GO:0004672">
    <property type="term" value="F:protein kinase activity"/>
    <property type="evidence" value="ECO:0007669"/>
    <property type="project" value="UniProtKB-ARBA"/>
</dbReference>
<dbReference type="Gene3D" id="1.20.120.160">
    <property type="entry name" value="HPT domain"/>
    <property type="match status" value="1"/>
</dbReference>
<proteinExistence type="predicted"/>
<feature type="domain" description="HPt" evidence="2">
    <location>
        <begin position="18"/>
        <end position="110"/>
    </location>
</feature>
<gene>
    <name evidence="3" type="ORF">CLV48_101344</name>
</gene>
<dbReference type="PROSITE" id="PS50894">
    <property type="entry name" value="HPT"/>
    <property type="match status" value="1"/>
</dbReference>
<keyword evidence="4" id="KW-1185">Reference proteome</keyword>
<evidence type="ECO:0000256" key="1">
    <source>
        <dbReference type="PROSITE-ProRule" id="PRU00110"/>
    </source>
</evidence>
<dbReference type="InterPro" id="IPR008207">
    <property type="entry name" value="Sig_transdc_His_kin_Hpt_dom"/>
</dbReference>
<reference evidence="3 4" key="1">
    <citation type="submission" date="2018-03" db="EMBL/GenBank/DDBJ databases">
        <title>Genomic Encyclopedia of Archaeal and Bacterial Type Strains, Phase II (KMG-II): from individual species to whole genera.</title>
        <authorList>
            <person name="Goeker M."/>
        </authorList>
    </citation>
    <scope>NUCLEOTIDE SEQUENCE [LARGE SCALE GENOMIC DNA]</scope>
    <source>
        <strain evidence="3 4">DSM 28057</strain>
    </source>
</reference>
<dbReference type="OrthoDB" id="982275at2"/>
<keyword evidence="1" id="KW-0597">Phosphoprotein</keyword>
<accession>A0A2P8EDA2</accession>
<protein>
    <submittedName>
        <fullName evidence="3">HPt (Histidine-containing phosphotransfer) domain-containing protein</fullName>
    </submittedName>
</protein>
<evidence type="ECO:0000313" key="3">
    <source>
        <dbReference type="EMBL" id="PSL07414.1"/>
    </source>
</evidence>
<dbReference type="GO" id="GO:0000160">
    <property type="term" value="P:phosphorelay signal transduction system"/>
    <property type="evidence" value="ECO:0007669"/>
    <property type="project" value="InterPro"/>
</dbReference>
<dbReference type="RefSeq" id="WP_106565503.1">
    <property type="nucleotide sequence ID" value="NZ_JAUVYL010000012.1"/>
</dbReference>
<sequence>MYKLISPQTIIQYFGDDDKEMLQEMVQIIIDTNLHDLKYLDEFYNSEDFATIKKKCHKAKPSMSYVGAVESRKLLEKIESDLENSRPIYNKLLDQVQIIEQELTHFLKNL</sequence>
<dbReference type="SUPFAM" id="SSF47226">
    <property type="entry name" value="Histidine-containing phosphotransfer domain, HPT domain"/>
    <property type="match status" value="1"/>
</dbReference>
<evidence type="ECO:0000259" key="2">
    <source>
        <dbReference type="PROSITE" id="PS50894"/>
    </source>
</evidence>
<dbReference type="AlphaFoldDB" id="A0A2P8EDA2"/>
<dbReference type="Proteomes" id="UP000240708">
    <property type="component" value="Unassembled WGS sequence"/>
</dbReference>
<organism evidence="3 4">
    <name type="scientific">Cecembia rubra</name>
    <dbReference type="NCBI Taxonomy" id="1485585"/>
    <lineage>
        <taxon>Bacteria</taxon>
        <taxon>Pseudomonadati</taxon>
        <taxon>Bacteroidota</taxon>
        <taxon>Cytophagia</taxon>
        <taxon>Cytophagales</taxon>
        <taxon>Cyclobacteriaceae</taxon>
        <taxon>Cecembia</taxon>
    </lineage>
</organism>
<feature type="modified residue" description="Phosphohistidine" evidence="1">
    <location>
        <position position="57"/>
    </location>
</feature>
<comment type="caution">
    <text evidence="3">The sequence shown here is derived from an EMBL/GenBank/DDBJ whole genome shotgun (WGS) entry which is preliminary data.</text>
</comment>